<dbReference type="InterPro" id="IPR053959">
    <property type="entry name" value="YvlB/LiaX_N"/>
</dbReference>
<dbReference type="Pfam" id="PF22746">
    <property type="entry name" value="SHOCT-like_DUF2089-C"/>
    <property type="match status" value="1"/>
</dbReference>
<dbReference type="EMBL" id="NGKC01000008">
    <property type="protein sequence ID" value="RSU11440.1"/>
    <property type="molecule type" value="Genomic_DNA"/>
</dbReference>
<accession>A0A430ATR0</accession>
<organism evidence="4 5">
    <name type="scientific">Vagococcus acidifermentans</name>
    <dbReference type="NCBI Taxonomy" id="564710"/>
    <lineage>
        <taxon>Bacteria</taxon>
        <taxon>Bacillati</taxon>
        <taxon>Bacillota</taxon>
        <taxon>Bacilli</taxon>
        <taxon>Lactobacillales</taxon>
        <taxon>Enterococcaceae</taxon>
        <taxon>Vagococcus</taxon>
    </lineage>
</organism>
<dbReference type="InterPro" id="IPR025164">
    <property type="entry name" value="Toastrack_DUF4097"/>
</dbReference>
<dbReference type="Proteomes" id="UP000286773">
    <property type="component" value="Unassembled WGS sequence"/>
</dbReference>
<feature type="domain" description="DUF4097" evidence="2">
    <location>
        <begin position="282"/>
        <end position="515"/>
    </location>
</feature>
<sequence length="535" mass="60569">MRERERILELVKQGILSTEEALVLLENIATEKDESLVDLEAEKVKKPSTLDEKQEHSSTIDKIEQTSHEDFKKELEEDERRAFEKFEENEARDKERLEQILEELATKANQASAQLDELNVTIQKVKTDIRDTEEQIMVLDTMEDLETLSEEKEQEREALTERMSDLQSNLSELESEKAILEDQLKDIRKQQKESAKDEWMYKFEIPEDWKETANETFSQVGEKMSEAGNQLGSFLKKTIDAVTTTVNDNVDWKDVNIKVPGVASQSFSHEFVYPDNSATIVDIKVANGEVKLKQWDRPDVKVEAAIKLYGKMDAATPFEAFLERSDLDVTDEKISFQIPNKRVKADLVFYLPARVYDHVSIKLLNGAVKITEFDVKDIFTKSTNGDMTFDKLSATMLEVEGVNGTVKVKDSHVIDLLGESVNGEFVIQSDVENMSISLINGDIKVTAHKANLAKLNATTVNGQIKVALPADASFDVTAKTNLGSVKNRFSHAETVKEKKSRNSHMIQMRRSAGEQTAYLILNTTTGNVYLKDTDK</sequence>
<feature type="domain" description="YvlB/LiaX N-terminal" evidence="3">
    <location>
        <begin position="3"/>
        <end position="32"/>
    </location>
</feature>
<keyword evidence="5" id="KW-1185">Reference proteome</keyword>
<gene>
    <name evidence="4" type="ORF">CBF27_08045</name>
</gene>
<dbReference type="Pfam" id="PF13349">
    <property type="entry name" value="DUF4097"/>
    <property type="match status" value="1"/>
</dbReference>
<dbReference type="OrthoDB" id="2240743at2"/>
<dbReference type="RefSeq" id="WP_126813805.1">
    <property type="nucleotide sequence ID" value="NZ_NGKC01000008.1"/>
</dbReference>
<protein>
    <submittedName>
        <fullName evidence="4">Uncharacterized protein</fullName>
    </submittedName>
</protein>
<reference evidence="4 5" key="1">
    <citation type="submission" date="2017-05" db="EMBL/GenBank/DDBJ databases">
        <title>Vagococcus spp. assemblies.</title>
        <authorList>
            <person name="Gulvik C.A."/>
        </authorList>
    </citation>
    <scope>NUCLEOTIDE SEQUENCE [LARGE SCALE GENOMIC DNA]</scope>
    <source>
        <strain evidence="4 5">LMG 24798</strain>
    </source>
</reference>
<proteinExistence type="predicted"/>
<evidence type="ECO:0000259" key="2">
    <source>
        <dbReference type="Pfam" id="PF13349"/>
    </source>
</evidence>
<dbReference type="NCBIfam" id="NF038025">
    <property type="entry name" value="dapto_LiaX"/>
    <property type="match status" value="1"/>
</dbReference>
<evidence type="ECO:0000259" key="3">
    <source>
        <dbReference type="Pfam" id="PF22746"/>
    </source>
</evidence>
<dbReference type="InterPro" id="IPR058219">
    <property type="entry name" value="LiaX"/>
</dbReference>
<evidence type="ECO:0000256" key="1">
    <source>
        <dbReference type="SAM" id="MobiDB-lite"/>
    </source>
</evidence>
<dbReference type="AlphaFoldDB" id="A0A430ATR0"/>
<name>A0A430ATR0_9ENTE</name>
<feature type="region of interest" description="Disordered" evidence="1">
    <location>
        <begin position="45"/>
        <end position="76"/>
    </location>
</feature>
<comment type="caution">
    <text evidence="4">The sequence shown here is derived from an EMBL/GenBank/DDBJ whole genome shotgun (WGS) entry which is preliminary data.</text>
</comment>
<evidence type="ECO:0000313" key="5">
    <source>
        <dbReference type="Proteomes" id="UP000286773"/>
    </source>
</evidence>
<evidence type="ECO:0000313" key="4">
    <source>
        <dbReference type="EMBL" id="RSU11440.1"/>
    </source>
</evidence>